<evidence type="ECO:0000313" key="3">
    <source>
        <dbReference type="Proteomes" id="UP000502179"/>
    </source>
</evidence>
<dbReference type="SUPFAM" id="SSF53271">
    <property type="entry name" value="PRTase-like"/>
    <property type="match status" value="1"/>
</dbReference>
<dbReference type="InterPro" id="IPR000836">
    <property type="entry name" value="PRTase_dom"/>
</dbReference>
<dbReference type="PANTHER" id="PTHR47505">
    <property type="entry name" value="DNA UTILIZATION PROTEIN YHGH"/>
    <property type="match status" value="1"/>
</dbReference>
<dbReference type="Gene3D" id="3.40.50.2020">
    <property type="match status" value="1"/>
</dbReference>
<name>A0A6G7PUP6_9BACT</name>
<dbReference type="PANTHER" id="PTHR47505:SF1">
    <property type="entry name" value="DNA UTILIZATION PROTEIN YHGH"/>
    <property type="match status" value="1"/>
</dbReference>
<dbReference type="RefSeq" id="WP_166031375.1">
    <property type="nucleotide sequence ID" value="NZ_CP048877.1"/>
</dbReference>
<sequence length="235" mass="26761">MWKTWLLRPLEGLLDLFFPPQCPSCGGTVREAFCLCDNCQSLTRRVTPPWCPRCGHPFSRGPDHLCRNCLNELWHFDGLRSSFVYRGPVAKLWARFKYRGDRGAFRTLVKLAAQDLPAFEVDLALPVPLHSSRLRERTFNQAWCLLRALWPDLPRRYNLLLRHRKTASQVTLPPSKRKANVRGAFSVRERLSGESLLLVDDVFTTGATVNECVRVLKAAGAGRVLVYTLARSILT</sequence>
<dbReference type="EMBL" id="CP048877">
    <property type="protein sequence ID" value="QIJ71153.1"/>
    <property type="molecule type" value="Genomic_DNA"/>
</dbReference>
<dbReference type="KEGG" id="tav:G4V39_02180"/>
<dbReference type="CDD" id="cd06223">
    <property type="entry name" value="PRTases_typeI"/>
    <property type="match status" value="1"/>
</dbReference>
<evidence type="ECO:0000256" key="1">
    <source>
        <dbReference type="ARBA" id="ARBA00008007"/>
    </source>
</evidence>
<dbReference type="Pfam" id="PF18912">
    <property type="entry name" value="DZR_2"/>
    <property type="match status" value="1"/>
</dbReference>
<evidence type="ECO:0000313" key="2">
    <source>
        <dbReference type="EMBL" id="QIJ71153.1"/>
    </source>
</evidence>
<protein>
    <submittedName>
        <fullName evidence="2">ComF family protein</fullName>
    </submittedName>
</protein>
<organism evidence="2 3">
    <name type="scientific">Thermosulfuriphilus ammonigenes</name>
    <dbReference type="NCBI Taxonomy" id="1936021"/>
    <lineage>
        <taxon>Bacteria</taxon>
        <taxon>Pseudomonadati</taxon>
        <taxon>Thermodesulfobacteriota</taxon>
        <taxon>Thermodesulfobacteria</taxon>
        <taxon>Thermodesulfobacteriales</taxon>
        <taxon>Thermodesulfobacteriaceae</taxon>
        <taxon>Thermosulfuriphilus</taxon>
    </lineage>
</organism>
<dbReference type="Proteomes" id="UP000502179">
    <property type="component" value="Chromosome"/>
</dbReference>
<dbReference type="Pfam" id="PF00156">
    <property type="entry name" value="Pribosyltran"/>
    <property type="match status" value="1"/>
</dbReference>
<reference evidence="2 3" key="1">
    <citation type="submission" date="2020-02" db="EMBL/GenBank/DDBJ databases">
        <title>Genome analysis of Thermosulfuriphilus ammonigenes ST65T, an anaerobic thermophilic chemolithoautotrophic bacterium isolated from a deep-sea hydrothermal vent.</title>
        <authorList>
            <person name="Slobodkina G."/>
            <person name="Allioux M."/>
            <person name="Merkel A."/>
            <person name="Alain K."/>
            <person name="Jebbar M."/>
            <person name="Slobodkin A."/>
        </authorList>
    </citation>
    <scope>NUCLEOTIDE SEQUENCE [LARGE SCALE GENOMIC DNA]</scope>
    <source>
        <strain evidence="2 3">ST65</strain>
    </source>
</reference>
<dbReference type="InterPro" id="IPR051910">
    <property type="entry name" value="ComF/GntX_DNA_util-trans"/>
</dbReference>
<dbReference type="AlphaFoldDB" id="A0A6G7PUP6"/>
<proteinExistence type="inferred from homology"/>
<comment type="similarity">
    <text evidence="1">Belongs to the ComF/GntX family.</text>
</comment>
<gene>
    <name evidence="2" type="ORF">G4V39_02180</name>
</gene>
<accession>A0A6G7PUP6</accession>
<dbReference type="InterPro" id="IPR029057">
    <property type="entry name" value="PRTase-like"/>
</dbReference>
<keyword evidence="3" id="KW-1185">Reference proteome</keyword>
<dbReference type="InterPro" id="IPR044005">
    <property type="entry name" value="DZR_2"/>
</dbReference>